<dbReference type="Pfam" id="PF12927">
    <property type="entry name" value="DUF3835"/>
    <property type="match status" value="1"/>
</dbReference>
<gene>
    <name evidence="4" type="ORF">Egran_00732</name>
</gene>
<keyword evidence="1" id="KW-0175">Coiled coil</keyword>
<evidence type="ECO:0000256" key="1">
    <source>
        <dbReference type="SAM" id="Coils"/>
    </source>
</evidence>
<accession>A0A232M5Y5</accession>
<feature type="coiled-coil region" evidence="1">
    <location>
        <begin position="100"/>
        <end position="127"/>
    </location>
</feature>
<feature type="region of interest" description="Disordered" evidence="2">
    <location>
        <begin position="563"/>
        <end position="590"/>
    </location>
</feature>
<dbReference type="InterPro" id="IPR009053">
    <property type="entry name" value="Prefoldin"/>
</dbReference>
<dbReference type="SUPFAM" id="SSF46579">
    <property type="entry name" value="Prefoldin"/>
    <property type="match status" value="1"/>
</dbReference>
<keyword evidence="5" id="KW-1185">Reference proteome</keyword>
<dbReference type="InterPro" id="IPR052255">
    <property type="entry name" value="RNA_pol_II_subunit5-mediator"/>
</dbReference>
<reference evidence="4 5" key="1">
    <citation type="journal article" date="2015" name="Environ. Microbiol.">
        <title>Metagenome sequence of Elaphomyces granulatus from sporocarp tissue reveals Ascomycota ectomycorrhizal fingerprints of genome expansion and a Proteobacteria-rich microbiome.</title>
        <authorList>
            <person name="Quandt C.A."/>
            <person name="Kohler A."/>
            <person name="Hesse C.N."/>
            <person name="Sharpton T.J."/>
            <person name="Martin F."/>
            <person name="Spatafora J.W."/>
        </authorList>
    </citation>
    <scope>NUCLEOTIDE SEQUENCE [LARGE SCALE GENOMIC DNA]</scope>
    <source>
        <strain evidence="4 5">OSC145934</strain>
    </source>
</reference>
<feature type="compositionally biased region" description="Polar residues" evidence="2">
    <location>
        <begin position="186"/>
        <end position="196"/>
    </location>
</feature>
<dbReference type="Gene3D" id="1.10.287.370">
    <property type="match status" value="1"/>
</dbReference>
<feature type="compositionally biased region" description="Basic residues" evidence="2">
    <location>
        <begin position="430"/>
        <end position="440"/>
    </location>
</feature>
<dbReference type="OrthoDB" id="21413at2759"/>
<dbReference type="GO" id="GO:0003682">
    <property type="term" value="F:chromatin binding"/>
    <property type="evidence" value="ECO:0007669"/>
    <property type="project" value="TreeGrafter"/>
</dbReference>
<dbReference type="Pfam" id="PF13758">
    <property type="entry name" value="Prefoldin_3"/>
    <property type="match status" value="1"/>
</dbReference>
<evidence type="ECO:0000256" key="2">
    <source>
        <dbReference type="SAM" id="MobiDB-lite"/>
    </source>
</evidence>
<evidence type="ECO:0000313" key="5">
    <source>
        <dbReference type="Proteomes" id="UP000243515"/>
    </source>
</evidence>
<organism evidence="4 5">
    <name type="scientific">Elaphomyces granulatus</name>
    <dbReference type="NCBI Taxonomy" id="519963"/>
    <lineage>
        <taxon>Eukaryota</taxon>
        <taxon>Fungi</taxon>
        <taxon>Dikarya</taxon>
        <taxon>Ascomycota</taxon>
        <taxon>Pezizomycotina</taxon>
        <taxon>Eurotiomycetes</taxon>
        <taxon>Eurotiomycetidae</taxon>
        <taxon>Eurotiales</taxon>
        <taxon>Elaphomycetaceae</taxon>
        <taxon>Elaphomyces</taxon>
    </lineage>
</organism>
<comment type="caution">
    <text evidence="4">The sequence shown here is derived from an EMBL/GenBank/DDBJ whole genome shotgun (WGS) entry which is preliminary data.</text>
</comment>
<dbReference type="GO" id="GO:0000122">
    <property type="term" value="P:negative regulation of transcription by RNA polymerase II"/>
    <property type="evidence" value="ECO:0007669"/>
    <property type="project" value="TreeGrafter"/>
</dbReference>
<protein>
    <recommendedName>
        <fullName evidence="3">DUF3835 domain-containing protein</fullName>
    </recommendedName>
</protein>
<dbReference type="AlphaFoldDB" id="A0A232M5Y5"/>
<feature type="region of interest" description="Disordered" evidence="2">
    <location>
        <begin position="425"/>
        <end position="475"/>
    </location>
</feature>
<feature type="coiled-coil region" evidence="1">
    <location>
        <begin position="8"/>
        <end position="52"/>
    </location>
</feature>
<name>A0A232M5Y5_9EURO</name>
<dbReference type="InterPro" id="IPR039553">
    <property type="entry name" value="Prefoldin-like"/>
</dbReference>
<proteinExistence type="predicted"/>
<dbReference type="Proteomes" id="UP000243515">
    <property type="component" value="Unassembled WGS sequence"/>
</dbReference>
<dbReference type="GO" id="GO:0003714">
    <property type="term" value="F:transcription corepressor activity"/>
    <property type="evidence" value="ECO:0007669"/>
    <property type="project" value="TreeGrafter"/>
</dbReference>
<dbReference type="PANTHER" id="PTHR15111">
    <property type="entry name" value="RNA POLYMERASE II SUBUNIT 5-MEDIATING PROTEIN NNX3"/>
    <property type="match status" value="1"/>
</dbReference>
<evidence type="ECO:0000313" key="4">
    <source>
        <dbReference type="EMBL" id="OXV11507.1"/>
    </source>
</evidence>
<feature type="compositionally biased region" description="Acidic residues" evidence="2">
    <location>
        <begin position="286"/>
        <end position="308"/>
    </location>
</feature>
<feature type="domain" description="DUF3835" evidence="3">
    <location>
        <begin position="511"/>
        <end position="589"/>
    </location>
</feature>
<feature type="region of interest" description="Disordered" evidence="2">
    <location>
        <begin position="175"/>
        <end position="203"/>
    </location>
</feature>
<evidence type="ECO:0000259" key="3">
    <source>
        <dbReference type="Pfam" id="PF12927"/>
    </source>
</evidence>
<feature type="compositionally biased region" description="Polar residues" evidence="2">
    <location>
        <begin position="441"/>
        <end position="473"/>
    </location>
</feature>
<feature type="region of interest" description="Disordered" evidence="2">
    <location>
        <begin position="357"/>
        <end position="387"/>
    </location>
</feature>
<sequence>MAITPDSLVDLERQRLELESNVRKLQQSLYHWRLWEAEYDGLKEEIASLQDDSTREDFLETGREFGGTLVDENEVKTLLGEGHGLSRSREQVVQLISRRMDYVQQNVATIEKRLQVAEDKLTALLREEPDDVVNNEDFPVDIIEELDEDGKIISSSTSTPGDKAPELLGVLQKAGVNDIPDRTPKVGSQTSSTDQKAATLPGPIQKLVSEPGIQATTQEDSVHIPIEVSQVSNSSPVMEGQQEEAKLPITDLDEPPEDAKLRREMLQYGLNEVGAIVAELEVDENASEFSIEDDHDSYEYDSEDGEEDEHGRTTRKVLTEEYHQRMFQLGQKLNAYGMENMERDTSFLPEEIRRELEEPRVSKAESAMEEIANPPAGKKRKKVSFAPDLDVAPAPSVAEKKRMIPAKPERPAVLESIVERTKILKEGSHKAPKKLSRFRSVRSSESQNPSNILSLGQSAPHKQQDSVPQSSSLPFFPAKQEEPISFSQPTMDIAKIASQTRPHPLEGRAFADTLVEREISGTRVPPEPDELDEELHRKQILAEFHNMSNRMIYRSGGFLDDDEPEVVPLDEPTDGKPQKRVSRFMAARMS</sequence>
<dbReference type="PANTHER" id="PTHR15111:SF0">
    <property type="entry name" value="UNCONVENTIONAL PREFOLDIN RPB5 INTERACTOR 1"/>
    <property type="match status" value="1"/>
</dbReference>
<dbReference type="InterPro" id="IPR024325">
    <property type="entry name" value="DUF3835"/>
</dbReference>
<feature type="region of interest" description="Disordered" evidence="2">
    <location>
        <begin position="286"/>
        <end position="313"/>
    </location>
</feature>
<dbReference type="GO" id="GO:0019212">
    <property type="term" value="F:phosphatase inhibitor activity"/>
    <property type="evidence" value="ECO:0007669"/>
    <property type="project" value="TreeGrafter"/>
</dbReference>
<dbReference type="EMBL" id="NPHW01002445">
    <property type="protein sequence ID" value="OXV11507.1"/>
    <property type="molecule type" value="Genomic_DNA"/>
</dbReference>